<protein>
    <recommendedName>
        <fullName evidence="4">Basic leucine zipper domain-containing protein</fullName>
    </recommendedName>
</protein>
<sequence length="98" mass="11907">MAYYLTEEDIVYSTIPELNRLLEKNNASKEEVTEVKNYRRKRLLQKSGKHRYQERQSNYGSLQKVRDELKLEFQTIQAEIEELKMYKECCLLLNSEYY</sequence>
<dbReference type="GO" id="GO:0003677">
    <property type="term" value="F:DNA binding"/>
    <property type="evidence" value="ECO:0007669"/>
    <property type="project" value="UniProtKB-KW"/>
</dbReference>
<keyword evidence="1" id="KW-0805">Transcription regulation</keyword>
<keyword evidence="3" id="KW-0804">Transcription</keyword>
<accession>A0AAV7K5B9</accession>
<dbReference type="Pfam" id="PF03131">
    <property type="entry name" value="bZIP_Maf"/>
    <property type="match status" value="1"/>
</dbReference>
<name>A0AAV7K5B9_9METZ</name>
<dbReference type="GO" id="GO:0006355">
    <property type="term" value="P:regulation of DNA-templated transcription"/>
    <property type="evidence" value="ECO:0007669"/>
    <property type="project" value="InterPro"/>
</dbReference>
<evidence type="ECO:0000256" key="3">
    <source>
        <dbReference type="ARBA" id="ARBA00023163"/>
    </source>
</evidence>
<dbReference type="EMBL" id="JAKMXF010000166">
    <property type="protein sequence ID" value="KAI6655914.1"/>
    <property type="molecule type" value="Genomic_DNA"/>
</dbReference>
<dbReference type="Proteomes" id="UP001165289">
    <property type="component" value="Unassembled WGS sequence"/>
</dbReference>
<gene>
    <name evidence="5" type="ORF">LOD99_1648</name>
</gene>
<evidence type="ECO:0000256" key="2">
    <source>
        <dbReference type="ARBA" id="ARBA00023125"/>
    </source>
</evidence>
<reference evidence="5 6" key="1">
    <citation type="journal article" date="2023" name="BMC Biol.">
        <title>The compact genome of the sponge Oopsacas minuta (Hexactinellida) is lacking key metazoan core genes.</title>
        <authorList>
            <person name="Santini S."/>
            <person name="Schenkelaars Q."/>
            <person name="Jourda C."/>
            <person name="Duchesne M."/>
            <person name="Belahbib H."/>
            <person name="Rocher C."/>
            <person name="Selva M."/>
            <person name="Riesgo A."/>
            <person name="Vervoort M."/>
            <person name="Leys S.P."/>
            <person name="Kodjabachian L."/>
            <person name="Le Bivic A."/>
            <person name="Borchiellini C."/>
            <person name="Claverie J.M."/>
            <person name="Renard E."/>
        </authorList>
    </citation>
    <scope>NUCLEOTIDE SEQUENCE [LARGE SCALE GENOMIC DNA]</scope>
    <source>
        <strain evidence="5">SPO-2</strain>
    </source>
</reference>
<evidence type="ECO:0000259" key="4">
    <source>
        <dbReference type="Pfam" id="PF03131"/>
    </source>
</evidence>
<feature type="domain" description="Basic leucine zipper" evidence="4">
    <location>
        <begin position="5"/>
        <end position="87"/>
    </location>
</feature>
<keyword evidence="6" id="KW-1185">Reference proteome</keyword>
<evidence type="ECO:0000313" key="6">
    <source>
        <dbReference type="Proteomes" id="UP001165289"/>
    </source>
</evidence>
<evidence type="ECO:0000256" key="1">
    <source>
        <dbReference type="ARBA" id="ARBA00023015"/>
    </source>
</evidence>
<comment type="caution">
    <text evidence="5">The sequence shown here is derived from an EMBL/GenBank/DDBJ whole genome shotgun (WGS) entry which is preliminary data.</text>
</comment>
<dbReference type="InterPro" id="IPR004826">
    <property type="entry name" value="bZIP_Maf"/>
</dbReference>
<keyword evidence="2" id="KW-0238">DNA-binding</keyword>
<dbReference type="AlphaFoldDB" id="A0AAV7K5B9"/>
<evidence type="ECO:0000313" key="5">
    <source>
        <dbReference type="EMBL" id="KAI6655914.1"/>
    </source>
</evidence>
<proteinExistence type="predicted"/>
<organism evidence="5 6">
    <name type="scientific">Oopsacas minuta</name>
    <dbReference type="NCBI Taxonomy" id="111878"/>
    <lineage>
        <taxon>Eukaryota</taxon>
        <taxon>Metazoa</taxon>
        <taxon>Porifera</taxon>
        <taxon>Hexactinellida</taxon>
        <taxon>Hexasterophora</taxon>
        <taxon>Lyssacinosida</taxon>
        <taxon>Leucopsacidae</taxon>
        <taxon>Oopsacas</taxon>
    </lineage>
</organism>